<dbReference type="EMBL" id="MT143525">
    <property type="protein sequence ID" value="QJA97785.1"/>
    <property type="molecule type" value="Genomic_DNA"/>
</dbReference>
<name>A0A6M3LYL8_9ZZZZ</name>
<gene>
    <name evidence="2" type="ORF">MM415B05956_0002</name>
</gene>
<accession>A0A6M3LYL8</accession>
<feature type="region of interest" description="Disordered" evidence="1">
    <location>
        <begin position="66"/>
        <end position="90"/>
    </location>
</feature>
<reference evidence="2" key="1">
    <citation type="submission" date="2020-03" db="EMBL/GenBank/DDBJ databases">
        <title>The deep terrestrial virosphere.</title>
        <authorList>
            <person name="Holmfeldt K."/>
            <person name="Nilsson E."/>
            <person name="Simone D."/>
            <person name="Lopez-Fernandez M."/>
            <person name="Wu X."/>
            <person name="de Brujin I."/>
            <person name="Lundin D."/>
            <person name="Andersson A."/>
            <person name="Bertilsson S."/>
            <person name="Dopson M."/>
        </authorList>
    </citation>
    <scope>NUCLEOTIDE SEQUENCE</scope>
    <source>
        <strain evidence="2">MM415B05956</strain>
    </source>
</reference>
<protein>
    <submittedName>
        <fullName evidence="2">Uncharacterized protein</fullName>
    </submittedName>
</protein>
<dbReference type="AlphaFoldDB" id="A0A6M3LYL8"/>
<sequence length="90" mass="10211">MICPNCHKGEIIAAFHPVSIRCPICNGTGELPENIQYDPERGKNMKERRMWLGLTLRQFCISNGADAQTRSEEERGFFKITHEDSASEAQ</sequence>
<organism evidence="2">
    <name type="scientific">viral metagenome</name>
    <dbReference type="NCBI Taxonomy" id="1070528"/>
    <lineage>
        <taxon>unclassified sequences</taxon>
        <taxon>metagenomes</taxon>
        <taxon>organismal metagenomes</taxon>
    </lineage>
</organism>
<evidence type="ECO:0000313" key="2">
    <source>
        <dbReference type="EMBL" id="QJA97785.1"/>
    </source>
</evidence>
<proteinExistence type="predicted"/>
<feature type="compositionally biased region" description="Basic and acidic residues" evidence="1">
    <location>
        <begin position="69"/>
        <end position="90"/>
    </location>
</feature>
<evidence type="ECO:0000256" key="1">
    <source>
        <dbReference type="SAM" id="MobiDB-lite"/>
    </source>
</evidence>